<dbReference type="Gene3D" id="1.10.260.40">
    <property type="entry name" value="lambda repressor-like DNA-binding domains"/>
    <property type="match status" value="1"/>
</dbReference>
<feature type="coiled-coil region" evidence="1">
    <location>
        <begin position="16"/>
        <end position="43"/>
    </location>
</feature>
<dbReference type="Proteomes" id="UP001500466">
    <property type="component" value="Unassembled WGS sequence"/>
</dbReference>
<organism evidence="4 5">
    <name type="scientific">Yinghuangia aomiensis</name>
    <dbReference type="NCBI Taxonomy" id="676205"/>
    <lineage>
        <taxon>Bacteria</taxon>
        <taxon>Bacillati</taxon>
        <taxon>Actinomycetota</taxon>
        <taxon>Actinomycetes</taxon>
        <taxon>Kitasatosporales</taxon>
        <taxon>Streptomycetaceae</taxon>
        <taxon>Yinghuangia</taxon>
    </lineage>
</organism>
<feature type="region of interest" description="Disordered" evidence="2">
    <location>
        <begin position="163"/>
        <end position="189"/>
    </location>
</feature>
<accession>A0ABP9GTB8</accession>
<dbReference type="InterPro" id="IPR010982">
    <property type="entry name" value="Lambda_DNA-bd_dom_sf"/>
</dbReference>
<evidence type="ECO:0000259" key="3">
    <source>
        <dbReference type="PROSITE" id="PS50943"/>
    </source>
</evidence>
<gene>
    <name evidence="4" type="ORF">GCM10023205_03900</name>
</gene>
<sequence length="453" mass="48697">MTEHLDGGRANGRDGVDEAAKAKAELIERLRAAQLRRRLATKRLAELAGLGRTTVSQALNGGTITEATVRLLANTLRLDPHPLLVLLEQAQTPAEPENGHTIPDRGTRKTAASPTYSPVGLQGAVDVQCGPLVQYDLGADAIRAWFHAEERAVLASVEAHERAAPQPAQDSVLNLDDIPSVPGERSRTLDEWAELADRGRAGEDLDEEEQHSLAAWLDICDSAAAALAAFSPLAERPPPDSRTPQQYRNEAAAYMDACRTAMAQEIDQYIDALPPTTVHLVSLTPAYLAGIELELSLPSEIYAVRPPRPAIAAPSIRWPRRPRPYGSTLPRPTAYQSGPRWMIPNAAPSSLYADLHQPFDLSVLDGPHIAHDKGRLTITYNAVDLRANKTVQLPPVVLACTAPGPVTIHWNATAAATDVHGTAHGTVTIDTTTIAGSLAEAALPPREDHHAPQ</sequence>
<proteinExistence type="predicted"/>
<dbReference type="InterPro" id="IPR001387">
    <property type="entry name" value="Cro/C1-type_HTH"/>
</dbReference>
<reference evidence="5" key="1">
    <citation type="journal article" date="2019" name="Int. J. Syst. Evol. Microbiol.">
        <title>The Global Catalogue of Microorganisms (GCM) 10K type strain sequencing project: providing services to taxonomists for standard genome sequencing and annotation.</title>
        <authorList>
            <consortium name="The Broad Institute Genomics Platform"/>
            <consortium name="The Broad Institute Genome Sequencing Center for Infectious Disease"/>
            <person name="Wu L."/>
            <person name="Ma J."/>
        </authorList>
    </citation>
    <scope>NUCLEOTIDE SEQUENCE [LARGE SCALE GENOMIC DNA]</scope>
    <source>
        <strain evidence="5">JCM 17986</strain>
    </source>
</reference>
<evidence type="ECO:0000313" key="5">
    <source>
        <dbReference type="Proteomes" id="UP001500466"/>
    </source>
</evidence>
<keyword evidence="1" id="KW-0175">Coiled coil</keyword>
<name>A0ABP9GTB8_9ACTN</name>
<feature type="region of interest" description="Disordered" evidence="2">
    <location>
        <begin position="92"/>
        <end position="116"/>
    </location>
</feature>
<comment type="caution">
    <text evidence="4">The sequence shown here is derived from an EMBL/GenBank/DDBJ whole genome shotgun (WGS) entry which is preliminary data.</text>
</comment>
<dbReference type="RefSeq" id="WP_345673436.1">
    <property type="nucleotide sequence ID" value="NZ_BAABHS010000001.1"/>
</dbReference>
<dbReference type="EMBL" id="BAABHS010000001">
    <property type="protein sequence ID" value="GAA4947239.1"/>
    <property type="molecule type" value="Genomic_DNA"/>
</dbReference>
<evidence type="ECO:0000256" key="2">
    <source>
        <dbReference type="SAM" id="MobiDB-lite"/>
    </source>
</evidence>
<protein>
    <recommendedName>
        <fullName evidence="3">HTH cro/C1-type domain-containing protein</fullName>
    </recommendedName>
</protein>
<feature type="domain" description="HTH cro/C1-type" evidence="3">
    <location>
        <begin position="44"/>
        <end position="83"/>
    </location>
</feature>
<keyword evidence="5" id="KW-1185">Reference proteome</keyword>
<evidence type="ECO:0000313" key="4">
    <source>
        <dbReference type="EMBL" id="GAA4947239.1"/>
    </source>
</evidence>
<evidence type="ECO:0000256" key="1">
    <source>
        <dbReference type="SAM" id="Coils"/>
    </source>
</evidence>
<dbReference type="SUPFAM" id="SSF47413">
    <property type="entry name" value="lambda repressor-like DNA-binding domains"/>
    <property type="match status" value="1"/>
</dbReference>
<dbReference type="PROSITE" id="PS50943">
    <property type="entry name" value="HTH_CROC1"/>
    <property type="match status" value="1"/>
</dbReference>